<protein>
    <submittedName>
        <fullName evidence="2">Uncharacterized protein</fullName>
    </submittedName>
</protein>
<evidence type="ECO:0000313" key="2">
    <source>
        <dbReference type="EMBL" id="BAN26123.1"/>
    </source>
</evidence>
<dbReference type="PATRIC" id="fig|758793.3.peg.4368"/>
<accession>R4WNA6</accession>
<dbReference type="EMBL" id="AP013060">
    <property type="protein sequence ID" value="BAN26123.1"/>
    <property type="molecule type" value="Genomic_DNA"/>
</dbReference>
<dbReference type="HOGENOM" id="CLU_2895315_0_0_4"/>
<gene>
    <name evidence="2" type="ORF">BRPE64_CCDS00400</name>
</gene>
<dbReference type="AlphaFoldDB" id="R4WNA6"/>
<dbReference type="Proteomes" id="UP000013966">
    <property type="component" value="Chromosome 3"/>
</dbReference>
<proteinExistence type="predicted"/>
<evidence type="ECO:0000256" key="1">
    <source>
        <dbReference type="SAM" id="MobiDB-lite"/>
    </source>
</evidence>
<sequence>MHDTLAVCVAKFEGCAATWKKVGTMTLNEFLTDRYDDHLLAHGRSGTRNSDNGNNTALGYCS</sequence>
<dbReference type="KEGG" id="buo:BRPE64_CCDS00400"/>
<evidence type="ECO:0000313" key="3">
    <source>
        <dbReference type="Proteomes" id="UP000013966"/>
    </source>
</evidence>
<reference evidence="2 3" key="1">
    <citation type="journal article" date="2013" name="Genome Announc.">
        <title>Complete Genome Sequence of Burkholderia sp. Strain RPE64, Bacterial Symbiont of the Bean Bug Riptortus pedestris.</title>
        <authorList>
            <person name="Shibata T.F."/>
            <person name="Maeda T."/>
            <person name="Nikoh N."/>
            <person name="Yamaguchi K."/>
            <person name="Oshima K."/>
            <person name="Hattori M."/>
            <person name="Nishiyama T."/>
            <person name="Hasebe M."/>
            <person name="Fukatsu T."/>
            <person name="Kikuchi Y."/>
            <person name="Shigenobu S."/>
        </authorList>
    </citation>
    <scope>NUCLEOTIDE SEQUENCE [LARGE SCALE GENOMIC DNA]</scope>
</reference>
<name>R4WNA6_9BURK</name>
<feature type="compositionally biased region" description="Polar residues" evidence="1">
    <location>
        <begin position="46"/>
        <end position="62"/>
    </location>
</feature>
<feature type="region of interest" description="Disordered" evidence="1">
    <location>
        <begin position="42"/>
        <end position="62"/>
    </location>
</feature>
<keyword evidence="3" id="KW-1185">Reference proteome</keyword>
<reference evidence="2 3" key="2">
    <citation type="journal article" date="2018" name="Int. J. Syst. Evol. Microbiol.">
        <title>Burkholderia insecticola sp. nov., a gut symbiotic bacterium of the bean bug Riptortus pedestris.</title>
        <authorList>
            <person name="Takeshita K."/>
            <person name="Tamaki H."/>
            <person name="Ohbayashi T."/>
            <person name="Meng X.-Y."/>
            <person name="Sone T."/>
            <person name="Mitani Y."/>
            <person name="Peeters C."/>
            <person name="Kikuchi Y."/>
            <person name="Vandamme P."/>
        </authorList>
    </citation>
    <scope>NUCLEOTIDE SEQUENCE [LARGE SCALE GENOMIC DNA]</scope>
    <source>
        <strain evidence="2">RPE64</strain>
    </source>
</reference>
<organism evidence="2 3">
    <name type="scientific">Caballeronia insecticola</name>
    <dbReference type="NCBI Taxonomy" id="758793"/>
    <lineage>
        <taxon>Bacteria</taxon>
        <taxon>Pseudomonadati</taxon>
        <taxon>Pseudomonadota</taxon>
        <taxon>Betaproteobacteria</taxon>
        <taxon>Burkholderiales</taxon>
        <taxon>Burkholderiaceae</taxon>
        <taxon>Caballeronia</taxon>
    </lineage>
</organism>